<reference evidence="2 3" key="1">
    <citation type="submission" date="2019-09" db="EMBL/GenBank/DDBJ databases">
        <title>Draft genome sequence of Acinetobacter tandoii W4-4-4 isolated from environmental water sample.</title>
        <authorList>
            <person name="Wee S.K."/>
            <person name="Yan B."/>
            <person name="Mustaffa S.B."/>
            <person name="Yap E.P.H."/>
        </authorList>
    </citation>
    <scope>NUCLEOTIDE SEQUENCE [LARGE SCALE GENOMIC DNA]</scope>
    <source>
        <strain evidence="2 3">W4-4-4</strain>
    </source>
</reference>
<name>A0A5N4WDI3_9GAMM</name>
<sequence>MPIDTVRHSIHIRRKKNQVVFHNIARLWDIGRQAQSHQQILDGLHPWNAPVTLKFENTLPWLLAITGSIFMLAILIQPSSIWAQTSLFCGVLMVFWAYISYEDDDPIEEVIDYLEQQTIAQKYQLAYHRQPQHISVPLNPVLFIAHLKRLFPVFEQGSVSNDFPLYASTVWTDEENKDHQVLVFQYHFVNEVRMTDKDGNQVKVQEIHRDLWGVFVFGLDMPGLASSTASKSFGHPYSFAWHTSDIQTNQRLKFYGTDEMQMAKTLTPAMVLRLSDFFEYRSGDLLFHPESDVLCYLGPHDLFKISSKAQNIQDISSLRGHLRTFKLPYLEHLKSDLLKLLK</sequence>
<dbReference type="RefSeq" id="WP_151504764.1">
    <property type="nucleotide sequence ID" value="NZ_VXLD01000006.1"/>
</dbReference>
<dbReference type="AlphaFoldDB" id="A0A5N4WDI3"/>
<keyword evidence="1" id="KW-1133">Transmembrane helix</keyword>
<accession>A0A5N4WDI3</accession>
<dbReference type="Proteomes" id="UP000325788">
    <property type="component" value="Unassembled WGS sequence"/>
</dbReference>
<comment type="caution">
    <text evidence="2">The sequence shown here is derived from an EMBL/GenBank/DDBJ whole genome shotgun (WGS) entry which is preliminary data.</text>
</comment>
<keyword evidence="1" id="KW-0472">Membrane</keyword>
<organism evidence="2 3">
    <name type="scientific">Acinetobacter tandoii</name>
    <dbReference type="NCBI Taxonomy" id="202954"/>
    <lineage>
        <taxon>Bacteria</taxon>
        <taxon>Pseudomonadati</taxon>
        <taxon>Pseudomonadota</taxon>
        <taxon>Gammaproteobacteria</taxon>
        <taxon>Moraxellales</taxon>
        <taxon>Moraxellaceae</taxon>
        <taxon>Acinetobacter</taxon>
    </lineage>
</organism>
<keyword evidence="1" id="KW-0812">Transmembrane</keyword>
<evidence type="ECO:0000256" key="1">
    <source>
        <dbReference type="SAM" id="Phobius"/>
    </source>
</evidence>
<protein>
    <recommendedName>
        <fullName evidence="4">DUF3137 domain-containing protein</fullName>
    </recommendedName>
</protein>
<feature type="transmembrane region" description="Helical" evidence="1">
    <location>
        <begin position="58"/>
        <end position="76"/>
    </location>
</feature>
<evidence type="ECO:0000313" key="2">
    <source>
        <dbReference type="EMBL" id="KAB1854526.1"/>
    </source>
</evidence>
<dbReference type="EMBL" id="VXLD01000006">
    <property type="protein sequence ID" value="KAB1854526.1"/>
    <property type="molecule type" value="Genomic_DNA"/>
</dbReference>
<proteinExistence type="predicted"/>
<evidence type="ECO:0000313" key="3">
    <source>
        <dbReference type="Proteomes" id="UP000325788"/>
    </source>
</evidence>
<gene>
    <name evidence="2" type="ORF">F4W09_10525</name>
</gene>
<evidence type="ECO:0008006" key="4">
    <source>
        <dbReference type="Google" id="ProtNLM"/>
    </source>
</evidence>